<name>A0A7S3QCK1_9STRA</name>
<dbReference type="EMBL" id="HBIO01023581">
    <property type="protein sequence ID" value="CAE0473261.1"/>
    <property type="molecule type" value="Transcribed_RNA"/>
</dbReference>
<sequence length="248" mass="27691">MKILNTVFILIVALTSIVSTEADHQAEDTCSKQGCRRLAGRRLALASDEQVLRGPEFEDCLEEMYENALYADSSHVSYLAIPKNKDSNCPIISLDNGFSEGVDFEQGGVLAPMLTILHEVPEEVLFLGYTVTLMYLLNAINQLNPASYVISEKEYNIVLNNCATFILDLMKEVGLDYKDPNTAANIENYVGKSIASNDITVGKIRKAYLEENKGIYHKASFYVWNFAVGDEGMTRAAIRSYMNKMVEE</sequence>
<protein>
    <recommendedName>
        <fullName evidence="3">DUF4105 domain-containing protein</fullName>
    </recommendedName>
</protein>
<evidence type="ECO:0000313" key="2">
    <source>
        <dbReference type="EMBL" id="CAE0473261.1"/>
    </source>
</evidence>
<feature type="chain" id="PRO_5031561873" description="DUF4105 domain-containing protein" evidence="1">
    <location>
        <begin position="23"/>
        <end position="248"/>
    </location>
</feature>
<reference evidence="2" key="1">
    <citation type="submission" date="2021-01" db="EMBL/GenBank/DDBJ databases">
        <authorList>
            <person name="Corre E."/>
            <person name="Pelletier E."/>
            <person name="Niang G."/>
            <person name="Scheremetjew M."/>
            <person name="Finn R."/>
            <person name="Kale V."/>
            <person name="Holt S."/>
            <person name="Cochrane G."/>
            <person name="Meng A."/>
            <person name="Brown T."/>
            <person name="Cohen L."/>
        </authorList>
    </citation>
    <scope>NUCLEOTIDE SEQUENCE</scope>
    <source>
        <strain evidence="2">MM31A-1</strain>
    </source>
</reference>
<dbReference type="AlphaFoldDB" id="A0A7S3QCK1"/>
<organism evidence="2">
    <name type="scientific">Chaetoceros debilis</name>
    <dbReference type="NCBI Taxonomy" id="122233"/>
    <lineage>
        <taxon>Eukaryota</taxon>
        <taxon>Sar</taxon>
        <taxon>Stramenopiles</taxon>
        <taxon>Ochrophyta</taxon>
        <taxon>Bacillariophyta</taxon>
        <taxon>Coscinodiscophyceae</taxon>
        <taxon>Chaetocerotophycidae</taxon>
        <taxon>Chaetocerotales</taxon>
        <taxon>Chaetocerotaceae</taxon>
        <taxon>Chaetoceros</taxon>
    </lineage>
</organism>
<evidence type="ECO:0000256" key="1">
    <source>
        <dbReference type="SAM" id="SignalP"/>
    </source>
</evidence>
<accession>A0A7S3QCK1</accession>
<proteinExistence type="predicted"/>
<evidence type="ECO:0008006" key="3">
    <source>
        <dbReference type="Google" id="ProtNLM"/>
    </source>
</evidence>
<keyword evidence="1" id="KW-0732">Signal</keyword>
<feature type="signal peptide" evidence="1">
    <location>
        <begin position="1"/>
        <end position="22"/>
    </location>
</feature>
<gene>
    <name evidence="2" type="ORF">CDEB00056_LOCUS18114</name>
</gene>